<reference evidence="1 2" key="1">
    <citation type="submission" date="2020-01" db="EMBL/GenBank/DDBJ databases">
        <title>Paenibacillus soybeanensis sp. nov. isolated from the nodules of soybean (Glycine max(L.) Merr).</title>
        <authorList>
            <person name="Wang H."/>
        </authorList>
    </citation>
    <scope>NUCLEOTIDE SEQUENCE [LARGE SCALE GENOMIC DNA]</scope>
    <source>
        <strain evidence="1 2">T1</strain>
    </source>
</reference>
<accession>A0ABW9XW61</accession>
<evidence type="ECO:0008006" key="3">
    <source>
        <dbReference type="Google" id="ProtNLM"/>
    </source>
</evidence>
<gene>
    <name evidence="1" type="ORF">GT019_21820</name>
</gene>
<dbReference type="RefSeq" id="WP_161745386.1">
    <property type="nucleotide sequence ID" value="NZ_JAAAMV010000021.1"/>
</dbReference>
<comment type="caution">
    <text evidence="1">The sequence shown here is derived from an EMBL/GenBank/DDBJ whole genome shotgun (WGS) entry which is preliminary data.</text>
</comment>
<evidence type="ECO:0000313" key="1">
    <source>
        <dbReference type="EMBL" id="NBD26519.1"/>
    </source>
</evidence>
<evidence type="ECO:0000313" key="2">
    <source>
        <dbReference type="Proteomes" id="UP000665561"/>
    </source>
</evidence>
<dbReference type="InterPro" id="IPR029044">
    <property type="entry name" value="Nucleotide-diphossugar_trans"/>
</dbReference>
<name>A0ABW9XW61_9BACL</name>
<proteinExistence type="predicted"/>
<organism evidence="1 2">
    <name type="scientific">Paenibacillus glycinis</name>
    <dbReference type="NCBI Taxonomy" id="2697035"/>
    <lineage>
        <taxon>Bacteria</taxon>
        <taxon>Bacillati</taxon>
        <taxon>Bacillota</taxon>
        <taxon>Bacilli</taxon>
        <taxon>Bacillales</taxon>
        <taxon>Paenibacillaceae</taxon>
        <taxon>Paenibacillus</taxon>
    </lineage>
</organism>
<dbReference type="SUPFAM" id="SSF53448">
    <property type="entry name" value="Nucleotide-diphospho-sugar transferases"/>
    <property type="match status" value="1"/>
</dbReference>
<keyword evidence="2" id="KW-1185">Reference proteome</keyword>
<dbReference type="Proteomes" id="UP000665561">
    <property type="component" value="Unassembled WGS sequence"/>
</dbReference>
<sequence length="347" mass="36851">MSIRRNAASARRPGRSGYGGSLQFEYAAGFADASALLRSGPAPAGPDAKLRMNEHWTRRCLRGARTRRGEHAQLRGRAYADGFAAGLHLPKGAWLPVALTKSAAAVVLAGSRTRLEAVQQLLRLPLQEIVVVLEDGGEEAFTRLRSLPEITIVHTRERLGADVGRTVGARMTDAELILFADGETPVPAERLAGLLEEVQAGSDLALADVGGQLGAFRGWDDAARIRAFMNWSLGRPELHANSVAVLPHAWTRQGMERVGLAQLAVPAMAQRAAIGLQLRIRCLPMHAARKGGALNGNAGGTATATTGARLSAGDHIEALRAAMRENGARLALPDQVRRRFAAEGGGT</sequence>
<protein>
    <recommendedName>
        <fullName evidence="3">Glycosyltransferase 2-like domain-containing protein</fullName>
    </recommendedName>
</protein>
<dbReference type="EMBL" id="JAAAMV010000021">
    <property type="protein sequence ID" value="NBD26519.1"/>
    <property type="molecule type" value="Genomic_DNA"/>
</dbReference>